<dbReference type="PANTHER" id="PTHR12697">
    <property type="entry name" value="PBS LYASE HEAT-LIKE PROTEIN"/>
    <property type="match status" value="1"/>
</dbReference>
<dbReference type="SUPFAM" id="SSF48371">
    <property type="entry name" value="ARM repeat"/>
    <property type="match status" value="1"/>
</dbReference>
<dbReference type="OrthoDB" id="9766168at2"/>
<dbReference type="PROSITE" id="PS50176">
    <property type="entry name" value="ARM_REPEAT"/>
    <property type="match status" value="1"/>
</dbReference>
<dbReference type="KEGG" id="pef:A7E78_07195"/>
<dbReference type="EMBL" id="CP015519">
    <property type="protein sequence ID" value="APG27643.1"/>
    <property type="molecule type" value="Genomic_DNA"/>
</dbReference>
<sequence>MNEIRSGHNDPAEFRRQGQVAKALLGIGKLFKAVRFYPPGHPALESTCQETLNLLAPLLRQGQMVIIIRKTGFYWQEEPVGSDIPPLKDLAFFFFARLVHRLLFLPDLTMRDLEAFARCAIGEPAEIQRAGGLQELLLQQHITGLFLNEIDLQTIQARREKILVEQGIDPGKLDESPFDPPPEPPPEIDTKQILSPETLLENLSAAQLDPAQLLQELEKNNSDQRYRLLCQKLVTILPEHLHEPELSTPRKALLLLARHGAERSRSNDQRRSCLEALDKLARPEILKFFINALCDKHQHSGGRDNIIEALSVFKEKAAVALVDRLANEENSQVRKLLAEALIKLGNCAAPALVERLADNRWYIARNAVAILGRIANRKTAIHVRPYLDHRDHRVRKEAVRSLGRIGGPVALKGLQPLIDNRDRELCPLAIVALGAMQNEAAVGPLIRLLNSFDPLLKTFDLKRRTIKALGAIGSPQAVPHLVKVLRRKRLWKRNLHNKLRSSAAQALGNIATEDSLLALEIACKDPSPLVAHVAREAFDKNLARTKNEP</sequence>
<gene>
    <name evidence="1" type="ORF">A7E78_07195</name>
</gene>
<dbReference type="Pfam" id="PF03130">
    <property type="entry name" value="HEAT_PBS"/>
    <property type="match status" value="1"/>
</dbReference>
<dbReference type="Pfam" id="PF13646">
    <property type="entry name" value="HEAT_2"/>
    <property type="match status" value="1"/>
</dbReference>
<dbReference type="InterPro" id="IPR000225">
    <property type="entry name" value="Armadillo"/>
</dbReference>
<dbReference type="AlphaFoldDB" id="A0A1L3GNY8"/>
<dbReference type="PANTHER" id="PTHR12697:SF5">
    <property type="entry name" value="DEOXYHYPUSINE HYDROXYLASE"/>
    <property type="match status" value="1"/>
</dbReference>
<dbReference type="InterPro" id="IPR004155">
    <property type="entry name" value="PBS_lyase_HEAT"/>
</dbReference>
<organism evidence="1 2">
    <name type="scientific">Syntrophotalea acetylenivorans</name>
    <dbReference type="NCBI Taxonomy" id="1842532"/>
    <lineage>
        <taxon>Bacteria</taxon>
        <taxon>Pseudomonadati</taxon>
        <taxon>Thermodesulfobacteriota</taxon>
        <taxon>Desulfuromonadia</taxon>
        <taxon>Desulfuromonadales</taxon>
        <taxon>Syntrophotaleaceae</taxon>
        <taxon>Syntrophotalea</taxon>
    </lineage>
</organism>
<dbReference type="STRING" id="1842532.A7E78_07195"/>
<keyword evidence="2" id="KW-1185">Reference proteome</keyword>
<evidence type="ECO:0008006" key="3">
    <source>
        <dbReference type="Google" id="ProtNLM"/>
    </source>
</evidence>
<evidence type="ECO:0000313" key="2">
    <source>
        <dbReference type="Proteomes" id="UP000182517"/>
    </source>
</evidence>
<dbReference type="RefSeq" id="WP_072283608.1">
    <property type="nucleotide sequence ID" value="NZ_CP015519.1"/>
</dbReference>
<dbReference type="InterPro" id="IPR016024">
    <property type="entry name" value="ARM-type_fold"/>
</dbReference>
<dbReference type="SMART" id="SM00567">
    <property type="entry name" value="EZ_HEAT"/>
    <property type="match status" value="5"/>
</dbReference>
<dbReference type="Gene3D" id="1.25.10.10">
    <property type="entry name" value="Leucine-rich Repeat Variant"/>
    <property type="match status" value="2"/>
</dbReference>
<name>A0A1L3GNY8_9BACT</name>
<dbReference type="Proteomes" id="UP000182517">
    <property type="component" value="Chromosome"/>
</dbReference>
<proteinExistence type="predicted"/>
<dbReference type="GO" id="GO:0016491">
    <property type="term" value="F:oxidoreductase activity"/>
    <property type="evidence" value="ECO:0007669"/>
    <property type="project" value="TreeGrafter"/>
</dbReference>
<dbReference type="InterPro" id="IPR011989">
    <property type="entry name" value="ARM-like"/>
</dbReference>
<protein>
    <recommendedName>
        <fullName evidence="3">HEAT repeat domain-containing protein</fullName>
    </recommendedName>
</protein>
<evidence type="ECO:0000313" key="1">
    <source>
        <dbReference type="EMBL" id="APG27643.1"/>
    </source>
</evidence>
<accession>A0A1L3GNY8</accession>
<reference evidence="1 2" key="1">
    <citation type="journal article" date="2017" name="Genome Announc.">
        <title>Complete Genome Sequences of Two Acetylene-Fermenting Pelobacter acetylenicus Strains.</title>
        <authorList>
            <person name="Sutton J.M."/>
            <person name="Baesman S.M."/>
            <person name="Fierst J.L."/>
            <person name="Poret-Peterson A.T."/>
            <person name="Oremland R.S."/>
            <person name="Dunlap D.S."/>
            <person name="Akob D.M."/>
        </authorList>
    </citation>
    <scope>NUCLEOTIDE SEQUENCE [LARGE SCALE GENOMIC DNA]</scope>
    <source>
        <strain evidence="1 2">SFB93</strain>
    </source>
</reference>